<protein>
    <submittedName>
        <fullName evidence="2">NETI motif-containing protein</fullName>
    </submittedName>
</protein>
<accession>A0A0A6VB10</accession>
<sequence length="65" mass="7573">MSGSKKQFELLENESISDCLARMEAEGYQPVKRIEKPIFQEVNKNGKKEFEPIARKIIFEGKKQQ</sequence>
<dbReference type="RefSeq" id="WP_025731143.1">
    <property type="nucleotide sequence ID" value="NZ_JAAIWK010000030.1"/>
</dbReference>
<proteinExistence type="predicted"/>
<keyword evidence="4" id="KW-1185">Reference proteome</keyword>
<evidence type="ECO:0000313" key="2">
    <source>
        <dbReference type="EMBL" id="NEY21304.1"/>
    </source>
</evidence>
<gene>
    <name evidence="2" type="ORF">G4D61_15255</name>
    <name evidence="1" type="ORF">NG54_09090</name>
</gene>
<evidence type="ECO:0000313" key="1">
    <source>
        <dbReference type="EMBL" id="KHD85425.1"/>
    </source>
</evidence>
<dbReference type="OrthoDB" id="2354098at2"/>
<dbReference type="AlphaFoldDB" id="A0A0A6VB10"/>
<organism evidence="1 3">
    <name type="scientific">Heyndrickxia ginsengihumi</name>
    <dbReference type="NCBI Taxonomy" id="363870"/>
    <lineage>
        <taxon>Bacteria</taxon>
        <taxon>Bacillati</taxon>
        <taxon>Bacillota</taxon>
        <taxon>Bacilli</taxon>
        <taxon>Bacillales</taxon>
        <taxon>Bacillaceae</taxon>
        <taxon>Heyndrickxia</taxon>
    </lineage>
</organism>
<dbReference type="EMBL" id="JAAIWK010000030">
    <property type="protein sequence ID" value="NEY21304.1"/>
    <property type="molecule type" value="Genomic_DNA"/>
</dbReference>
<dbReference type="InterPro" id="IPR025930">
    <property type="entry name" value="NETI"/>
</dbReference>
<reference evidence="2 4" key="3">
    <citation type="submission" date="2020-03" db="EMBL/GenBank/DDBJ databases">
        <title>Bacillus aquiflavi sp. nov., isolated from yellow water of strong flavor Chinese baijiu in Yibin region of China.</title>
        <authorList>
            <person name="Xie J."/>
        </authorList>
    </citation>
    <scope>NUCLEOTIDE SEQUENCE [LARGE SCALE GENOMIC DNA]</scope>
    <source>
        <strain evidence="2 4">Gsoil 114</strain>
    </source>
</reference>
<name>A0A0A6VB10_9BACI</name>
<evidence type="ECO:0000313" key="4">
    <source>
        <dbReference type="Proteomes" id="UP000476934"/>
    </source>
</evidence>
<reference evidence="2" key="2">
    <citation type="submission" date="2020-02" db="EMBL/GenBank/DDBJ databases">
        <authorList>
            <person name="Feng H."/>
        </authorList>
    </citation>
    <scope>NUCLEOTIDE SEQUENCE [LARGE SCALE GENOMIC DNA]</scope>
    <source>
        <strain evidence="2">Gsoil 114</strain>
    </source>
</reference>
<dbReference type="STRING" id="363870.NG54_09090"/>
<dbReference type="Proteomes" id="UP000476934">
    <property type="component" value="Unassembled WGS sequence"/>
</dbReference>
<comment type="caution">
    <text evidence="1">The sequence shown here is derived from an EMBL/GenBank/DDBJ whole genome shotgun (WGS) entry which is preliminary data.</text>
</comment>
<dbReference type="Pfam" id="PF14044">
    <property type="entry name" value="NETI"/>
    <property type="match status" value="1"/>
</dbReference>
<reference evidence="1 3" key="1">
    <citation type="submission" date="2014-10" db="EMBL/GenBank/DDBJ databases">
        <title>Draft genome of phytase producing Bacillus ginsengihumi strain M2.11.</title>
        <authorList>
            <person name="Toymentseva A."/>
            <person name="Boulygina E.A."/>
            <person name="Kazakov S.V."/>
            <person name="Kayumov I."/>
            <person name="Suleimanova A.D."/>
            <person name="Mardanova A.M."/>
            <person name="Maria S.N."/>
            <person name="Sergey M.Y."/>
            <person name="Sharipova M.R."/>
        </authorList>
    </citation>
    <scope>NUCLEOTIDE SEQUENCE [LARGE SCALE GENOMIC DNA]</scope>
    <source>
        <strain evidence="1 3">M2.11</strain>
    </source>
</reference>
<dbReference type="Proteomes" id="UP000030588">
    <property type="component" value="Unassembled WGS sequence"/>
</dbReference>
<evidence type="ECO:0000313" key="3">
    <source>
        <dbReference type="Proteomes" id="UP000030588"/>
    </source>
</evidence>
<dbReference type="EMBL" id="JRUN01000023">
    <property type="protein sequence ID" value="KHD85425.1"/>
    <property type="molecule type" value="Genomic_DNA"/>
</dbReference>